<dbReference type="STRING" id="1109443.G4TJ34"/>
<sequence>MAIIDNIKDAVTRFIPQKRESLPEPGSAGHGMHRGEDLILSKTFIVASSFQIFLSFIAMCCFAGVASFQAKHKVGPSFLSILAIFDSLVLFFLAAFLLAVPVIYDRYDRLAGLFRALRVTRVALICNGIGIFFSLITAFVTTISVFTQPGCKDPKKDPSAKSAGKAFVAGLPDWCQTKRAGAIFFWLTLLAWLVTTYLAFQEWRTGKTVYRPEDPPFKLPPQPVQPHDEDDTDPYSAPPRRQRTEEEDELHDSRSPFGDNRYAGYNSPAGRPSMDAYGAFSDPNPSGYGHSQYDQPAVSRTMQYADPYAAVRQSIHGGASSPAPGIPQAAPYSGGYQR</sequence>
<accession>G4TJ34</accession>
<protein>
    <recommendedName>
        <fullName evidence="5">MARVEL domain-containing protein</fullName>
    </recommendedName>
</protein>
<feature type="transmembrane region" description="Helical" evidence="2">
    <location>
        <begin position="44"/>
        <end position="66"/>
    </location>
</feature>
<proteinExistence type="predicted"/>
<dbReference type="Proteomes" id="UP000007148">
    <property type="component" value="Unassembled WGS sequence"/>
</dbReference>
<dbReference type="EMBL" id="CAFZ01000114">
    <property type="protein sequence ID" value="CCA71321.1"/>
    <property type="molecule type" value="Genomic_DNA"/>
</dbReference>
<keyword evidence="2" id="KW-0472">Membrane</keyword>
<evidence type="ECO:0000256" key="1">
    <source>
        <dbReference type="SAM" id="MobiDB-lite"/>
    </source>
</evidence>
<comment type="caution">
    <text evidence="3">The sequence shown here is derived from an EMBL/GenBank/DDBJ whole genome shotgun (WGS) entry which is preliminary data.</text>
</comment>
<dbReference type="HOGENOM" id="CLU_702205_0_0_1"/>
<dbReference type="eggNOG" id="ENOG502S49E">
    <property type="taxonomic scope" value="Eukaryota"/>
</dbReference>
<name>G4TJ34_SERID</name>
<feature type="transmembrane region" description="Helical" evidence="2">
    <location>
        <begin position="180"/>
        <end position="200"/>
    </location>
</feature>
<keyword evidence="2" id="KW-1133">Transmembrane helix</keyword>
<reference evidence="3 4" key="1">
    <citation type="journal article" date="2011" name="PLoS Pathog.">
        <title>Endophytic Life Strategies Decoded by Genome and Transcriptome Analyses of the Mutualistic Root Symbiont Piriformospora indica.</title>
        <authorList>
            <person name="Zuccaro A."/>
            <person name="Lahrmann U."/>
            <person name="Guldener U."/>
            <person name="Langen G."/>
            <person name="Pfiffi S."/>
            <person name="Biedenkopf D."/>
            <person name="Wong P."/>
            <person name="Samans B."/>
            <person name="Grimm C."/>
            <person name="Basiewicz M."/>
            <person name="Murat C."/>
            <person name="Martin F."/>
            <person name="Kogel K.H."/>
        </authorList>
    </citation>
    <scope>NUCLEOTIDE SEQUENCE [LARGE SCALE GENOMIC DNA]</scope>
    <source>
        <strain evidence="3 4">DSM 11827</strain>
    </source>
</reference>
<dbReference type="InParanoid" id="G4TJ34"/>
<dbReference type="OMA" id="ARDPPFT"/>
<dbReference type="OrthoDB" id="2218151at2759"/>
<evidence type="ECO:0008006" key="5">
    <source>
        <dbReference type="Google" id="ProtNLM"/>
    </source>
</evidence>
<dbReference type="AlphaFoldDB" id="G4TJ34"/>
<keyword evidence="4" id="KW-1185">Reference proteome</keyword>
<feature type="transmembrane region" description="Helical" evidence="2">
    <location>
        <begin position="124"/>
        <end position="146"/>
    </location>
</feature>
<keyword evidence="2" id="KW-0812">Transmembrane</keyword>
<evidence type="ECO:0000256" key="2">
    <source>
        <dbReference type="SAM" id="Phobius"/>
    </source>
</evidence>
<feature type="transmembrane region" description="Helical" evidence="2">
    <location>
        <begin position="78"/>
        <end position="104"/>
    </location>
</feature>
<feature type="region of interest" description="Disordered" evidence="1">
    <location>
        <begin position="211"/>
        <end position="294"/>
    </location>
</feature>
<evidence type="ECO:0000313" key="4">
    <source>
        <dbReference type="Proteomes" id="UP000007148"/>
    </source>
</evidence>
<evidence type="ECO:0000313" key="3">
    <source>
        <dbReference type="EMBL" id="CCA71321.1"/>
    </source>
</evidence>
<feature type="region of interest" description="Disordered" evidence="1">
    <location>
        <begin position="313"/>
        <end position="338"/>
    </location>
</feature>
<organism evidence="3 4">
    <name type="scientific">Serendipita indica (strain DSM 11827)</name>
    <name type="common">Root endophyte fungus</name>
    <name type="synonym">Piriformospora indica</name>
    <dbReference type="NCBI Taxonomy" id="1109443"/>
    <lineage>
        <taxon>Eukaryota</taxon>
        <taxon>Fungi</taxon>
        <taxon>Dikarya</taxon>
        <taxon>Basidiomycota</taxon>
        <taxon>Agaricomycotina</taxon>
        <taxon>Agaricomycetes</taxon>
        <taxon>Sebacinales</taxon>
        <taxon>Serendipitaceae</taxon>
        <taxon>Serendipita</taxon>
    </lineage>
</organism>
<gene>
    <name evidence="3" type="ORF">PIIN_05260</name>
</gene>